<reference evidence="1" key="1">
    <citation type="submission" date="2021-07" db="EMBL/GenBank/DDBJ databases">
        <title>Draft genome sequence of carbapenem-resistant Aeromonas spp. in Japan.</title>
        <authorList>
            <person name="Maehana S."/>
            <person name="Suzuki M."/>
            <person name="Kitasato H."/>
        </authorList>
    </citation>
    <scope>NUCLEOTIDE SEQUENCE</scope>
    <source>
        <strain evidence="1">KAM348</strain>
    </source>
</reference>
<name>A0AAI9PB54_AERCA</name>
<sequence length="59" mass="6475">MSEWNEHRAAPAAICRTGRERHWRDGIDAGETIRREASASLRVTVMGRVAGAPFLSNPG</sequence>
<dbReference type="AlphaFoldDB" id="A0AAI9PB54"/>
<comment type="caution">
    <text evidence="1">The sequence shown here is derived from an EMBL/GenBank/DDBJ whole genome shotgun (WGS) entry which is preliminary data.</text>
</comment>
<accession>A0AAI9PB54</accession>
<evidence type="ECO:0000313" key="2">
    <source>
        <dbReference type="Proteomes" id="UP000887009"/>
    </source>
</evidence>
<evidence type="ECO:0000313" key="1">
    <source>
        <dbReference type="EMBL" id="GJA55709.1"/>
    </source>
</evidence>
<proteinExistence type="predicted"/>
<dbReference type="Proteomes" id="UP000887009">
    <property type="component" value="Unassembled WGS sequence"/>
</dbReference>
<organism evidence="1 2">
    <name type="scientific">Aeromonas caviae</name>
    <name type="common">Aeromonas punctata</name>
    <dbReference type="NCBI Taxonomy" id="648"/>
    <lineage>
        <taxon>Bacteria</taxon>
        <taxon>Pseudomonadati</taxon>
        <taxon>Pseudomonadota</taxon>
        <taxon>Gammaproteobacteria</taxon>
        <taxon>Aeromonadales</taxon>
        <taxon>Aeromonadaceae</taxon>
        <taxon>Aeromonas</taxon>
    </lineage>
</organism>
<protein>
    <submittedName>
        <fullName evidence="1">Uncharacterized protein</fullName>
    </submittedName>
</protein>
<gene>
    <name evidence="1" type="ORF">KAM348_31320</name>
</gene>
<dbReference type="EMBL" id="BPNL01000040">
    <property type="protein sequence ID" value="GJA55709.1"/>
    <property type="molecule type" value="Genomic_DNA"/>
</dbReference>